<sequence length="72" mass="7787">MQDAYPLSPINAPVPNGFFSLPENLRQKMNTVAMAIAKPTPPKTAVMVLIRGEKLDEAREMVPAVPATTPGR</sequence>
<reference evidence="1 2" key="1">
    <citation type="submission" date="2017-12" db="EMBL/GenBank/DDBJ databases">
        <title>Comparative genomics of Botrytis spp.</title>
        <authorList>
            <person name="Valero-Jimenez C.A."/>
            <person name="Tapia P."/>
            <person name="Veloso J."/>
            <person name="Silva-Moreno E."/>
            <person name="Staats M."/>
            <person name="Valdes J.H."/>
            <person name="Van Kan J.A.L."/>
        </authorList>
    </citation>
    <scope>NUCLEOTIDE SEQUENCE [LARGE SCALE GENOMIC DNA]</scope>
    <source>
        <strain evidence="1 2">MUCL2120</strain>
    </source>
</reference>
<dbReference type="Proteomes" id="UP000297452">
    <property type="component" value="Unassembled WGS sequence"/>
</dbReference>
<dbReference type="OrthoDB" id="10446097at2759"/>
<name>A0A4Z1IPK0_9HELO</name>
<evidence type="ECO:0000313" key="2">
    <source>
        <dbReference type="Proteomes" id="UP000297452"/>
    </source>
</evidence>
<evidence type="ECO:0000313" key="1">
    <source>
        <dbReference type="EMBL" id="TGO62554.1"/>
    </source>
</evidence>
<keyword evidence="2" id="KW-1185">Reference proteome</keyword>
<organism evidence="1 2">
    <name type="scientific">Botryotinia narcissicola</name>
    <dbReference type="NCBI Taxonomy" id="278944"/>
    <lineage>
        <taxon>Eukaryota</taxon>
        <taxon>Fungi</taxon>
        <taxon>Dikarya</taxon>
        <taxon>Ascomycota</taxon>
        <taxon>Pezizomycotina</taxon>
        <taxon>Leotiomycetes</taxon>
        <taxon>Helotiales</taxon>
        <taxon>Sclerotiniaceae</taxon>
        <taxon>Botryotinia</taxon>
    </lineage>
</organism>
<dbReference type="AlphaFoldDB" id="A0A4Z1IPK0"/>
<protein>
    <submittedName>
        <fullName evidence="1">Uncharacterized protein</fullName>
    </submittedName>
</protein>
<proteinExistence type="predicted"/>
<dbReference type="EMBL" id="PQXJ01000112">
    <property type="protein sequence ID" value="TGO62554.1"/>
    <property type="molecule type" value="Genomic_DNA"/>
</dbReference>
<gene>
    <name evidence="1" type="ORF">BOTNAR_0112g00030</name>
</gene>
<accession>A0A4Z1IPK0</accession>
<comment type="caution">
    <text evidence="1">The sequence shown here is derived from an EMBL/GenBank/DDBJ whole genome shotgun (WGS) entry which is preliminary data.</text>
</comment>